<sequence>MPYGNCTYCVLWAYRDATGRRQEETNYGPQRWTSGHRFSWEGILPIKTHCPPISSSSFQLLQLPAELSASTENPRLLSFILFRPEHETATPPCRRLICRLESSSQEAKLHTSSSSLSRASSHTSSSPTPNLPPKPASVRGHPSPGFKVG</sequence>
<dbReference type="RefSeq" id="XP_025510878.1">
    <property type="nucleotide sequence ID" value="XM_025654279.1"/>
</dbReference>
<organism evidence="2 3">
    <name type="scientific">Aspergillus piperis CBS 112811</name>
    <dbReference type="NCBI Taxonomy" id="1448313"/>
    <lineage>
        <taxon>Eukaryota</taxon>
        <taxon>Fungi</taxon>
        <taxon>Dikarya</taxon>
        <taxon>Ascomycota</taxon>
        <taxon>Pezizomycotina</taxon>
        <taxon>Eurotiomycetes</taxon>
        <taxon>Eurotiomycetidae</taxon>
        <taxon>Eurotiales</taxon>
        <taxon>Aspergillaceae</taxon>
        <taxon>Aspergillus</taxon>
        <taxon>Aspergillus subgen. Circumdati</taxon>
    </lineage>
</organism>
<feature type="region of interest" description="Disordered" evidence="1">
    <location>
        <begin position="108"/>
        <end position="149"/>
    </location>
</feature>
<reference evidence="2 3" key="1">
    <citation type="submission" date="2018-02" db="EMBL/GenBank/DDBJ databases">
        <title>The genomes of Aspergillus section Nigri reveals drivers in fungal speciation.</title>
        <authorList>
            <consortium name="DOE Joint Genome Institute"/>
            <person name="Vesth T.C."/>
            <person name="Nybo J."/>
            <person name="Theobald S."/>
            <person name="Brandl J."/>
            <person name="Frisvad J.C."/>
            <person name="Nielsen K.F."/>
            <person name="Lyhne E.K."/>
            <person name="Kogle M.E."/>
            <person name="Kuo A."/>
            <person name="Riley R."/>
            <person name="Clum A."/>
            <person name="Nolan M."/>
            <person name="Lipzen A."/>
            <person name="Salamov A."/>
            <person name="Henrissat B."/>
            <person name="Wiebenga A."/>
            <person name="De vries R.P."/>
            <person name="Grigoriev I.V."/>
            <person name="Mortensen U.H."/>
            <person name="Andersen M.R."/>
            <person name="Baker S.E."/>
        </authorList>
    </citation>
    <scope>NUCLEOTIDE SEQUENCE [LARGE SCALE GENOMIC DNA]</scope>
    <source>
        <strain evidence="2 3">CBS 112811</strain>
    </source>
</reference>
<feature type="compositionally biased region" description="Low complexity" evidence="1">
    <location>
        <begin position="110"/>
        <end position="128"/>
    </location>
</feature>
<proteinExistence type="predicted"/>
<keyword evidence="3" id="KW-1185">Reference proteome</keyword>
<accession>A0A8G1VH30</accession>
<evidence type="ECO:0000313" key="3">
    <source>
        <dbReference type="Proteomes" id="UP000249526"/>
    </source>
</evidence>
<dbReference type="GeneID" id="37157681"/>
<protein>
    <submittedName>
        <fullName evidence="2">Uncharacterized protein</fullName>
    </submittedName>
</protein>
<dbReference type="AlphaFoldDB" id="A0A8G1VH30"/>
<evidence type="ECO:0000256" key="1">
    <source>
        <dbReference type="SAM" id="MobiDB-lite"/>
    </source>
</evidence>
<dbReference type="Proteomes" id="UP000249526">
    <property type="component" value="Unassembled WGS sequence"/>
</dbReference>
<evidence type="ECO:0000313" key="2">
    <source>
        <dbReference type="EMBL" id="RAH52956.1"/>
    </source>
</evidence>
<gene>
    <name evidence="2" type="ORF">BO85DRAFT_169925</name>
</gene>
<dbReference type="EMBL" id="KZ825080">
    <property type="protein sequence ID" value="RAH52956.1"/>
    <property type="molecule type" value="Genomic_DNA"/>
</dbReference>
<name>A0A8G1VH30_9EURO</name>